<evidence type="ECO:0000313" key="3">
    <source>
        <dbReference type="Proteomes" id="UP000295361"/>
    </source>
</evidence>
<proteinExistence type="predicted"/>
<reference evidence="2 3" key="1">
    <citation type="submission" date="2019-03" db="EMBL/GenBank/DDBJ databases">
        <title>Genomic Encyclopedia of Type Strains, Phase IV (KMG-IV): sequencing the most valuable type-strain genomes for metagenomic binning, comparative biology and taxonomic classification.</title>
        <authorList>
            <person name="Goeker M."/>
        </authorList>
    </citation>
    <scope>NUCLEOTIDE SEQUENCE [LARGE SCALE GENOMIC DNA]</scope>
    <source>
        <strain evidence="2 3">DSM 16998</strain>
    </source>
</reference>
<comment type="caution">
    <text evidence="2">The sequence shown here is derived from an EMBL/GenBank/DDBJ whole genome shotgun (WGS) entry which is preliminary data.</text>
</comment>
<dbReference type="InParanoid" id="A0A4R6QT52"/>
<name>A0A4R6QT52_9BURK</name>
<evidence type="ECO:0000313" key="2">
    <source>
        <dbReference type="EMBL" id="TDP74531.1"/>
    </source>
</evidence>
<keyword evidence="1" id="KW-0472">Membrane</keyword>
<organism evidence="2 3">
    <name type="scientific">Roseateles toxinivorans</name>
    <dbReference type="NCBI Taxonomy" id="270368"/>
    <lineage>
        <taxon>Bacteria</taxon>
        <taxon>Pseudomonadati</taxon>
        <taxon>Pseudomonadota</taxon>
        <taxon>Betaproteobacteria</taxon>
        <taxon>Burkholderiales</taxon>
        <taxon>Sphaerotilaceae</taxon>
        <taxon>Roseateles</taxon>
    </lineage>
</organism>
<keyword evidence="1" id="KW-0812">Transmembrane</keyword>
<protein>
    <submittedName>
        <fullName evidence="2">Uncharacterized protein</fullName>
    </submittedName>
</protein>
<sequence>MMYCECIYEGGARCGVELAQETKSDQRELWFAAILAIALALSAAQAFGA</sequence>
<feature type="transmembrane region" description="Helical" evidence="1">
    <location>
        <begin position="29"/>
        <end position="48"/>
    </location>
</feature>
<keyword evidence="1" id="KW-1133">Transmembrane helix</keyword>
<dbReference type="Proteomes" id="UP000295361">
    <property type="component" value="Unassembled WGS sequence"/>
</dbReference>
<evidence type="ECO:0000256" key="1">
    <source>
        <dbReference type="SAM" id="Phobius"/>
    </source>
</evidence>
<gene>
    <name evidence="2" type="ORF">DES47_101592</name>
</gene>
<keyword evidence="3" id="KW-1185">Reference proteome</keyword>
<accession>A0A4R6QT52</accession>
<dbReference type="EMBL" id="SNXS01000001">
    <property type="protein sequence ID" value="TDP74531.1"/>
    <property type="molecule type" value="Genomic_DNA"/>
</dbReference>
<dbReference type="AlphaFoldDB" id="A0A4R6QT52"/>
<dbReference type="RefSeq" id="WP_166651820.1">
    <property type="nucleotide sequence ID" value="NZ_SNXS01000001.1"/>
</dbReference>